<evidence type="ECO:0000313" key="1">
    <source>
        <dbReference type="EMBL" id="KAK6342223.1"/>
    </source>
</evidence>
<organism evidence="1 2">
    <name type="scientific">Orbilia blumenaviensis</name>
    <dbReference type="NCBI Taxonomy" id="1796055"/>
    <lineage>
        <taxon>Eukaryota</taxon>
        <taxon>Fungi</taxon>
        <taxon>Dikarya</taxon>
        <taxon>Ascomycota</taxon>
        <taxon>Pezizomycotina</taxon>
        <taxon>Orbiliomycetes</taxon>
        <taxon>Orbiliales</taxon>
        <taxon>Orbiliaceae</taxon>
        <taxon>Orbilia</taxon>
    </lineage>
</organism>
<sequence>MPCKSSLPPPEYARDNTPKWVWDLIMRRRLDYEEFVKTPTFIQWERSIYEGRMSRARAGIPAA</sequence>
<dbReference type="Proteomes" id="UP001373714">
    <property type="component" value="Unassembled WGS sequence"/>
</dbReference>
<proteinExistence type="predicted"/>
<protein>
    <submittedName>
        <fullName evidence="1">Uncharacterized protein</fullName>
    </submittedName>
</protein>
<accession>A0AAV9UIN8</accession>
<reference evidence="1 2" key="1">
    <citation type="submission" date="2019-10" db="EMBL/GenBank/DDBJ databases">
        <authorList>
            <person name="Palmer J.M."/>
        </authorList>
    </citation>
    <scope>NUCLEOTIDE SEQUENCE [LARGE SCALE GENOMIC DNA]</scope>
    <source>
        <strain evidence="1 2">TWF730</strain>
    </source>
</reference>
<evidence type="ECO:0000313" key="2">
    <source>
        <dbReference type="Proteomes" id="UP001373714"/>
    </source>
</evidence>
<gene>
    <name evidence="1" type="ORF">TWF730_001701</name>
</gene>
<dbReference type="EMBL" id="JAVHNS010000010">
    <property type="protein sequence ID" value="KAK6342223.1"/>
    <property type="molecule type" value="Genomic_DNA"/>
</dbReference>
<keyword evidence="2" id="KW-1185">Reference proteome</keyword>
<dbReference type="AlphaFoldDB" id="A0AAV9UIN8"/>
<comment type="caution">
    <text evidence="1">The sequence shown here is derived from an EMBL/GenBank/DDBJ whole genome shotgun (WGS) entry which is preliminary data.</text>
</comment>
<name>A0AAV9UIN8_9PEZI</name>